<keyword evidence="2" id="KW-0812">Transmembrane</keyword>
<accession>A0A514LIW3</accession>
<proteinExistence type="predicted"/>
<dbReference type="OrthoDB" id="2300232at2"/>
<keyword evidence="4" id="KW-1185">Reference proteome</keyword>
<organism evidence="3 4">
    <name type="scientific">Salicibibacter halophilus</name>
    <dbReference type="NCBI Taxonomy" id="2502791"/>
    <lineage>
        <taxon>Bacteria</taxon>
        <taxon>Bacillati</taxon>
        <taxon>Bacillota</taxon>
        <taxon>Bacilli</taxon>
        <taxon>Bacillales</taxon>
        <taxon>Bacillaceae</taxon>
        <taxon>Salicibibacter</taxon>
    </lineage>
</organism>
<keyword evidence="2" id="KW-0472">Membrane</keyword>
<reference evidence="4" key="1">
    <citation type="submission" date="2019-01" db="EMBL/GenBank/DDBJ databases">
        <title>Genomic analysis of Salicibibacter sp. NKC3-5.</title>
        <authorList>
            <person name="Oh Y.J."/>
        </authorList>
    </citation>
    <scope>NUCLEOTIDE SEQUENCE [LARGE SCALE GENOMIC DNA]</scope>
    <source>
        <strain evidence="4">NKC3-5</strain>
    </source>
</reference>
<dbReference type="GO" id="GO:0000428">
    <property type="term" value="C:DNA-directed RNA polymerase complex"/>
    <property type="evidence" value="ECO:0007669"/>
    <property type="project" value="UniProtKB-KW"/>
</dbReference>
<keyword evidence="3" id="KW-0240">DNA-directed RNA polymerase</keyword>
<dbReference type="KEGG" id="sale:EPH95_11860"/>
<evidence type="ECO:0000256" key="1">
    <source>
        <dbReference type="SAM" id="MobiDB-lite"/>
    </source>
</evidence>
<dbReference type="Pfam" id="PF11772">
    <property type="entry name" value="EpuA"/>
    <property type="match status" value="1"/>
</dbReference>
<dbReference type="AlphaFoldDB" id="A0A514LIW3"/>
<evidence type="ECO:0000256" key="2">
    <source>
        <dbReference type="SAM" id="Phobius"/>
    </source>
</evidence>
<dbReference type="RefSeq" id="WP_142090246.1">
    <property type="nucleotide sequence ID" value="NZ_CP035485.1"/>
</dbReference>
<name>A0A514LIW3_9BACI</name>
<keyword evidence="2" id="KW-1133">Transmembrane helix</keyword>
<keyword evidence="3" id="KW-0804">Transcription</keyword>
<feature type="region of interest" description="Disordered" evidence="1">
    <location>
        <begin position="1"/>
        <end position="27"/>
    </location>
</feature>
<protein>
    <submittedName>
        <fullName evidence="3">DNA-directed RNA polymerase subunit beta</fullName>
    </submittedName>
</protein>
<gene>
    <name evidence="3" type="ORF">EPH95_11860</name>
</gene>
<feature type="compositionally biased region" description="Basic residues" evidence="1">
    <location>
        <begin position="16"/>
        <end position="27"/>
    </location>
</feature>
<dbReference type="Proteomes" id="UP000319756">
    <property type="component" value="Chromosome"/>
</dbReference>
<evidence type="ECO:0000313" key="3">
    <source>
        <dbReference type="EMBL" id="QDI91783.1"/>
    </source>
</evidence>
<sequence length="88" mass="10159">MIARNGENNEREGRKKDKRSGRQKVQKRTLKVRLVPVWLRLLIVLFLFLASVITGLMLGYSVVGDGEGARILRWETWQELYHYISGGS</sequence>
<evidence type="ECO:0000313" key="4">
    <source>
        <dbReference type="Proteomes" id="UP000319756"/>
    </source>
</evidence>
<dbReference type="InterPro" id="IPR024596">
    <property type="entry name" value="RNApol_su_b/EpuA"/>
</dbReference>
<dbReference type="EMBL" id="CP035485">
    <property type="protein sequence ID" value="QDI91783.1"/>
    <property type="molecule type" value="Genomic_DNA"/>
</dbReference>
<feature type="transmembrane region" description="Helical" evidence="2">
    <location>
        <begin position="37"/>
        <end position="63"/>
    </location>
</feature>